<proteinExistence type="predicted"/>
<dbReference type="AlphaFoldDB" id="A0A3Q8WVD3"/>
<feature type="region of interest" description="Disordered" evidence="1">
    <location>
        <begin position="58"/>
        <end position="87"/>
    </location>
</feature>
<evidence type="ECO:0000256" key="2">
    <source>
        <dbReference type="SAM" id="Phobius"/>
    </source>
</evidence>
<dbReference type="KEGG" id="fsl:EJO69_06285"/>
<evidence type="ECO:0000313" key="3">
    <source>
        <dbReference type="EMBL" id="AZN29960.1"/>
    </source>
</evidence>
<keyword evidence="2" id="KW-0812">Transmembrane</keyword>
<gene>
    <name evidence="3" type="ORF">EJO69_06285</name>
</gene>
<reference evidence="3 4" key="1">
    <citation type="submission" date="2018-12" db="EMBL/GenBank/DDBJ databases">
        <title>Complete genome sequence of Flaviflexus salsibiostraticola KCTC 33148.</title>
        <authorList>
            <person name="Bae J.-W."/>
        </authorList>
    </citation>
    <scope>NUCLEOTIDE SEQUENCE [LARGE SCALE GENOMIC DNA]</scope>
    <source>
        <strain evidence="3 4">KCTC 33148</strain>
    </source>
</reference>
<keyword evidence="2" id="KW-1133">Transmembrane helix</keyword>
<feature type="transmembrane region" description="Helical" evidence="2">
    <location>
        <begin position="7"/>
        <end position="24"/>
    </location>
</feature>
<sequence>MSILKYTLIRLALIAAFAGLFSLLGMRSYLLAFAAILCGALAGFIFFPRQGQEAAGEVERLATRRPKATSSTDEDVEDEIVEGDPEA</sequence>
<keyword evidence="4" id="KW-1185">Reference proteome</keyword>
<dbReference type="RefSeq" id="WP_126040293.1">
    <property type="nucleotide sequence ID" value="NZ_CP034438.1"/>
</dbReference>
<protein>
    <submittedName>
        <fullName evidence="3">DUF4229 domain-containing protein</fullName>
    </submittedName>
</protein>
<keyword evidence="2" id="KW-0472">Membrane</keyword>
<evidence type="ECO:0000313" key="4">
    <source>
        <dbReference type="Proteomes" id="UP000270021"/>
    </source>
</evidence>
<feature type="compositionally biased region" description="Acidic residues" evidence="1">
    <location>
        <begin position="72"/>
        <end position="87"/>
    </location>
</feature>
<dbReference type="Proteomes" id="UP000270021">
    <property type="component" value="Chromosome"/>
</dbReference>
<organism evidence="3 4">
    <name type="scientific">Flaviflexus salsibiostraticola</name>
    <dbReference type="NCBI Taxonomy" id="1282737"/>
    <lineage>
        <taxon>Bacteria</taxon>
        <taxon>Bacillati</taxon>
        <taxon>Actinomycetota</taxon>
        <taxon>Actinomycetes</taxon>
        <taxon>Actinomycetales</taxon>
        <taxon>Actinomycetaceae</taxon>
        <taxon>Flaviflexus</taxon>
    </lineage>
</organism>
<name>A0A3Q8WVD3_9ACTO</name>
<dbReference type="OrthoDB" id="3268622at2"/>
<accession>A0A3Q8WVD3</accession>
<evidence type="ECO:0000256" key="1">
    <source>
        <dbReference type="SAM" id="MobiDB-lite"/>
    </source>
</evidence>
<feature type="transmembrane region" description="Helical" evidence="2">
    <location>
        <begin position="30"/>
        <end position="47"/>
    </location>
</feature>
<dbReference type="EMBL" id="CP034438">
    <property type="protein sequence ID" value="AZN29960.1"/>
    <property type="molecule type" value="Genomic_DNA"/>
</dbReference>